<organism evidence="2 3">
    <name type="scientific">Tetrahymena thermophila (strain SB210)</name>
    <dbReference type="NCBI Taxonomy" id="312017"/>
    <lineage>
        <taxon>Eukaryota</taxon>
        <taxon>Sar</taxon>
        <taxon>Alveolata</taxon>
        <taxon>Ciliophora</taxon>
        <taxon>Intramacronucleata</taxon>
        <taxon>Oligohymenophorea</taxon>
        <taxon>Hymenostomatida</taxon>
        <taxon>Tetrahymenina</taxon>
        <taxon>Tetrahymenidae</taxon>
        <taxon>Tetrahymena</taxon>
    </lineage>
</organism>
<dbReference type="InParanoid" id="Q22CJ4"/>
<name>Q22CJ4_TETTS</name>
<proteinExistence type="predicted"/>
<feature type="signal peptide" evidence="1">
    <location>
        <begin position="1"/>
        <end position="22"/>
    </location>
</feature>
<evidence type="ECO:0000313" key="3">
    <source>
        <dbReference type="Proteomes" id="UP000009168"/>
    </source>
</evidence>
<feature type="chain" id="PRO_5004200955" evidence="1">
    <location>
        <begin position="23"/>
        <end position="303"/>
    </location>
</feature>
<dbReference type="Proteomes" id="UP000009168">
    <property type="component" value="Unassembled WGS sequence"/>
</dbReference>
<evidence type="ECO:0000313" key="2">
    <source>
        <dbReference type="EMBL" id="EAR82998.1"/>
    </source>
</evidence>
<dbReference type="OMA" id="WTINATV"/>
<gene>
    <name evidence="2" type="ORF">TTHERM_01043150</name>
</gene>
<accession>Q22CJ4</accession>
<sequence>MKQTCYQNLVLGLLLIASVATAESLFPHDQQVKIIDGEEYVHTPFGLMLRECVQNVPSGSYIQETEDGVLITHGQRNFSKRLERNEKCIKNDLTRKQRESVKYDGWIDSASWDIPENTKLSKFESFYSVPSTPLGKNDQYIYYFIGAQNNDNSGSGLSIIQPVLSYTLDGWYFQSWNCCPSGQAINTEAVKNITPRDQVYGSVEVNNSQITIISQNKYGDQSLLTVDTNGRNFDWVTAALEVYHTIECNDYPFGKMTYSQMNITLSDGTQAIPEWEKTGFTECAGQTKVLNPKTVTIQHNFRD</sequence>
<protein>
    <submittedName>
        <fullName evidence="2">Uncharacterized protein</fullName>
    </submittedName>
</protein>
<keyword evidence="1" id="KW-0732">Signal</keyword>
<dbReference type="KEGG" id="tet:TTHERM_01043150"/>
<dbReference type="GeneID" id="7844677"/>
<reference evidence="3" key="1">
    <citation type="journal article" date="2006" name="PLoS Biol.">
        <title>Macronuclear genome sequence of the ciliate Tetrahymena thermophila, a model eukaryote.</title>
        <authorList>
            <person name="Eisen J.A."/>
            <person name="Coyne R.S."/>
            <person name="Wu M."/>
            <person name="Wu D."/>
            <person name="Thiagarajan M."/>
            <person name="Wortman J.R."/>
            <person name="Badger J.H."/>
            <person name="Ren Q."/>
            <person name="Amedeo P."/>
            <person name="Jones K.M."/>
            <person name="Tallon L.J."/>
            <person name="Delcher A.L."/>
            <person name="Salzberg S.L."/>
            <person name="Silva J.C."/>
            <person name="Haas B.J."/>
            <person name="Majoros W.H."/>
            <person name="Farzad M."/>
            <person name="Carlton J.M."/>
            <person name="Smith R.K. Jr."/>
            <person name="Garg J."/>
            <person name="Pearlman R.E."/>
            <person name="Karrer K.M."/>
            <person name="Sun L."/>
            <person name="Manning G."/>
            <person name="Elde N.C."/>
            <person name="Turkewitz A.P."/>
            <person name="Asai D.J."/>
            <person name="Wilkes D.E."/>
            <person name="Wang Y."/>
            <person name="Cai H."/>
            <person name="Collins K."/>
            <person name="Stewart B.A."/>
            <person name="Lee S.R."/>
            <person name="Wilamowska K."/>
            <person name="Weinberg Z."/>
            <person name="Ruzzo W.L."/>
            <person name="Wloga D."/>
            <person name="Gaertig J."/>
            <person name="Frankel J."/>
            <person name="Tsao C.-C."/>
            <person name="Gorovsky M.A."/>
            <person name="Keeling P.J."/>
            <person name="Waller R.F."/>
            <person name="Patron N.J."/>
            <person name="Cherry J.M."/>
            <person name="Stover N.A."/>
            <person name="Krieger C.J."/>
            <person name="del Toro C."/>
            <person name="Ryder H.F."/>
            <person name="Williamson S.C."/>
            <person name="Barbeau R.A."/>
            <person name="Hamilton E.P."/>
            <person name="Orias E."/>
        </authorList>
    </citation>
    <scope>NUCLEOTIDE SEQUENCE [LARGE SCALE GENOMIC DNA]</scope>
    <source>
        <strain evidence="3">SB210</strain>
    </source>
</reference>
<dbReference type="EMBL" id="GG662496">
    <property type="protein sequence ID" value="EAR82998.1"/>
    <property type="molecule type" value="Genomic_DNA"/>
</dbReference>
<dbReference type="HOGENOM" id="CLU_944876_0_0_1"/>
<dbReference type="AlphaFoldDB" id="Q22CJ4"/>
<keyword evidence="3" id="KW-1185">Reference proteome</keyword>
<evidence type="ECO:0000256" key="1">
    <source>
        <dbReference type="SAM" id="SignalP"/>
    </source>
</evidence>
<dbReference type="RefSeq" id="XP_001030661.1">
    <property type="nucleotide sequence ID" value="XM_001030661.3"/>
</dbReference>